<evidence type="ECO:0000313" key="6">
    <source>
        <dbReference type="EMBL" id="HIZ15422.1"/>
    </source>
</evidence>
<dbReference type="PANTHER" id="PTHR30426:SF0">
    <property type="entry name" value="4-HYDROXY-3-METHYLBUT-2-ENYL DIPHOSPHATE REDUCTASE"/>
    <property type="match status" value="1"/>
</dbReference>
<comment type="cofactor">
    <cofactor evidence="5">
        <name>[4Fe-4S] cluster</name>
        <dbReference type="ChEBI" id="CHEBI:49883"/>
    </cofactor>
    <text evidence="5">Binds 1 [4Fe-4S] cluster per subunit.</text>
</comment>
<dbReference type="GO" id="GO:0019288">
    <property type="term" value="P:isopentenyl diphosphate biosynthetic process, methylerythritol 4-phosphate pathway"/>
    <property type="evidence" value="ECO:0007669"/>
    <property type="project" value="UniProtKB-UniRule"/>
</dbReference>
<keyword evidence="4 5" id="KW-0411">Iron-sulfur</keyword>
<name>A0A9D2IMA3_9BACT</name>
<feature type="binding site" evidence="5">
    <location>
        <position position="15"/>
    </location>
    <ligand>
        <name>[4Fe-4S] cluster</name>
        <dbReference type="ChEBI" id="CHEBI:49883"/>
    </ligand>
</feature>
<feature type="binding site" evidence="5">
    <location>
        <position position="229"/>
    </location>
    <ligand>
        <name>dimethylallyl diphosphate</name>
        <dbReference type="ChEBI" id="CHEBI:57623"/>
    </ligand>
</feature>
<keyword evidence="5" id="KW-0414">Isoprene biosynthesis</keyword>
<evidence type="ECO:0000256" key="3">
    <source>
        <dbReference type="ARBA" id="ARBA00023004"/>
    </source>
</evidence>
<proteinExistence type="inferred from homology"/>
<keyword evidence="3 5" id="KW-0408">Iron</keyword>
<feature type="binding site" evidence="5">
    <location>
        <position position="228"/>
    </location>
    <ligand>
        <name>isopentenyl diphosphate</name>
        <dbReference type="ChEBI" id="CHEBI:128769"/>
    </ligand>
</feature>
<evidence type="ECO:0000256" key="2">
    <source>
        <dbReference type="ARBA" id="ARBA00022723"/>
    </source>
</evidence>
<comment type="catalytic activity">
    <reaction evidence="5">
        <text>dimethylallyl diphosphate + 2 oxidized [2Fe-2S]-[ferredoxin] + H2O = (2E)-4-hydroxy-3-methylbut-2-enyl diphosphate + 2 reduced [2Fe-2S]-[ferredoxin] + 2 H(+)</text>
        <dbReference type="Rhea" id="RHEA:24825"/>
        <dbReference type="Rhea" id="RHEA-COMP:10000"/>
        <dbReference type="Rhea" id="RHEA-COMP:10001"/>
        <dbReference type="ChEBI" id="CHEBI:15377"/>
        <dbReference type="ChEBI" id="CHEBI:15378"/>
        <dbReference type="ChEBI" id="CHEBI:33737"/>
        <dbReference type="ChEBI" id="CHEBI:33738"/>
        <dbReference type="ChEBI" id="CHEBI:57623"/>
        <dbReference type="ChEBI" id="CHEBI:128753"/>
        <dbReference type="EC" id="1.17.7.4"/>
    </reaction>
</comment>
<feature type="binding site" evidence="5">
    <location>
        <position position="42"/>
    </location>
    <ligand>
        <name>dimethylallyl diphosphate</name>
        <dbReference type="ChEBI" id="CHEBI:57623"/>
    </ligand>
</feature>
<organism evidence="6 7">
    <name type="scientific">Candidatus Tidjanibacter faecipullorum</name>
    <dbReference type="NCBI Taxonomy" id="2838766"/>
    <lineage>
        <taxon>Bacteria</taxon>
        <taxon>Pseudomonadati</taxon>
        <taxon>Bacteroidota</taxon>
        <taxon>Bacteroidia</taxon>
        <taxon>Bacteroidales</taxon>
        <taxon>Rikenellaceae</taxon>
        <taxon>Tidjanibacter</taxon>
    </lineage>
</organism>
<feature type="binding site" evidence="5">
    <location>
        <position position="130"/>
    </location>
    <ligand>
        <name>dimethylallyl diphosphate</name>
        <dbReference type="ChEBI" id="CHEBI:57623"/>
    </ligand>
</feature>
<feature type="binding site" evidence="5">
    <location>
        <position position="130"/>
    </location>
    <ligand>
        <name>(2E)-4-hydroxy-3-methylbut-2-enyl diphosphate</name>
        <dbReference type="ChEBI" id="CHEBI:128753"/>
    </ligand>
</feature>
<evidence type="ECO:0000256" key="5">
    <source>
        <dbReference type="HAMAP-Rule" id="MF_00191"/>
    </source>
</evidence>
<dbReference type="GO" id="GO:0050992">
    <property type="term" value="P:dimethylallyl diphosphate biosynthetic process"/>
    <property type="evidence" value="ECO:0007669"/>
    <property type="project" value="UniProtKB-UniRule"/>
</dbReference>
<dbReference type="EMBL" id="DXCC01000017">
    <property type="protein sequence ID" value="HIZ15422.1"/>
    <property type="molecule type" value="Genomic_DNA"/>
</dbReference>
<feature type="binding site" evidence="5">
    <location>
        <position position="42"/>
    </location>
    <ligand>
        <name>isopentenyl diphosphate</name>
        <dbReference type="ChEBI" id="CHEBI:128769"/>
    </ligand>
</feature>
<comment type="catalytic activity">
    <reaction evidence="5">
        <text>isopentenyl diphosphate + 2 oxidized [2Fe-2S]-[ferredoxin] + H2O = (2E)-4-hydroxy-3-methylbut-2-enyl diphosphate + 2 reduced [2Fe-2S]-[ferredoxin] + 2 H(+)</text>
        <dbReference type="Rhea" id="RHEA:24488"/>
        <dbReference type="Rhea" id="RHEA-COMP:10000"/>
        <dbReference type="Rhea" id="RHEA-COMP:10001"/>
        <dbReference type="ChEBI" id="CHEBI:15377"/>
        <dbReference type="ChEBI" id="CHEBI:15378"/>
        <dbReference type="ChEBI" id="CHEBI:33737"/>
        <dbReference type="ChEBI" id="CHEBI:33738"/>
        <dbReference type="ChEBI" id="CHEBI:128753"/>
        <dbReference type="ChEBI" id="CHEBI:128769"/>
        <dbReference type="EC" id="1.17.7.4"/>
    </reaction>
</comment>
<feature type="binding site" evidence="5">
    <location>
        <position position="229"/>
    </location>
    <ligand>
        <name>isopentenyl diphosphate</name>
        <dbReference type="ChEBI" id="CHEBI:128769"/>
    </ligand>
</feature>
<dbReference type="Gene3D" id="3.40.50.11270">
    <property type="match status" value="1"/>
</dbReference>
<dbReference type="EC" id="1.17.7.4" evidence="5"/>
<comment type="pathway">
    <text evidence="5">Isoprenoid biosynthesis; isopentenyl diphosphate biosynthesis via DXP pathway; isopentenyl diphosphate from 1-deoxy-D-xylulose 5-phosphate: step 6/6.</text>
</comment>
<feature type="binding site" evidence="5">
    <location>
        <position position="227"/>
    </location>
    <ligand>
        <name>dimethylallyl diphosphate</name>
        <dbReference type="ChEBI" id="CHEBI:57623"/>
    </ligand>
</feature>
<keyword evidence="2 5" id="KW-0479">Metal-binding</keyword>
<dbReference type="PANTHER" id="PTHR30426">
    <property type="entry name" value="4-HYDROXY-3-METHYLBUT-2-ENYL DIPHOSPHATE REDUCTASE"/>
    <property type="match status" value="1"/>
</dbReference>
<evidence type="ECO:0000313" key="7">
    <source>
        <dbReference type="Proteomes" id="UP000824014"/>
    </source>
</evidence>
<dbReference type="NCBIfam" id="TIGR00216">
    <property type="entry name" value="ispH_lytB"/>
    <property type="match status" value="1"/>
</dbReference>
<feature type="binding site" evidence="5">
    <location>
        <position position="76"/>
    </location>
    <ligand>
        <name>dimethylallyl diphosphate</name>
        <dbReference type="ChEBI" id="CHEBI:57623"/>
    </ligand>
</feature>
<dbReference type="Pfam" id="PF02401">
    <property type="entry name" value="LYTB"/>
    <property type="match status" value="1"/>
</dbReference>
<feature type="binding site" evidence="5">
    <location>
        <position position="229"/>
    </location>
    <ligand>
        <name>(2E)-4-hydroxy-3-methylbut-2-enyl diphosphate</name>
        <dbReference type="ChEBI" id="CHEBI:128753"/>
    </ligand>
</feature>
<comment type="function">
    <text evidence="5">Catalyzes the conversion of 1-hydroxy-2-methyl-2-(E)-butenyl 4-diphosphate (HMBPP) into a mixture of isopentenyl diphosphate (IPP) and dimethylallyl diphosphate (DMAPP). Acts in the terminal step of the DOXP/MEP pathway for isoprenoid precursor biosynthesis.</text>
</comment>
<feature type="binding site" evidence="5">
    <location>
        <position position="227"/>
    </location>
    <ligand>
        <name>(2E)-4-hydroxy-3-methylbut-2-enyl diphosphate</name>
        <dbReference type="ChEBI" id="CHEBI:128753"/>
    </ligand>
</feature>
<feature type="active site" description="Proton donor" evidence="5">
    <location>
        <position position="132"/>
    </location>
</feature>
<dbReference type="GO" id="GO:0016114">
    <property type="term" value="P:terpenoid biosynthetic process"/>
    <property type="evidence" value="ECO:0007669"/>
    <property type="project" value="UniProtKB-UniRule"/>
</dbReference>
<feature type="binding site" evidence="5">
    <location>
        <position position="271"/>
    </location>
    <ligand>
        <name>dimethylallyl diphosphate</name>
        <dbReference type="ChEBI" id="CHEBI:57623"/>
    </ligand>
</feature>
<dbReference type="CDD" id="cd13944">
    <property type="entry name" value="lytB_ispH"/>
    <property type="match status" value="1"/>
</dbReference>
<reference evidence="6" key="2">
    <citation type="submission" date="2021-04" db="EMBL/GenBank/DDBJ databases">
        <authorList>
            <person name="Gilroy R."/>
        </authorList>
    </citation>
    <scope>NUCLEOTIDE SEQUENCE</scope>
    <source>
        <strain evidence="6">ChiHjej11B10-19426</strain>
    </source>
</reference>
<feature type="binding site" evidence="5">
    <location>
        <position position="98"/>
    </location>
    <ligand>
        <name>[4Fe-4S] cluster</name>
        <dbReference type="ChEBI" id="CHEBI:49883"/>
    </ligand>
</feature>
<dbReference type="Proteomes" id="UP000824014">
    <property type="component" value="Unassembled WGS sequence"/>
</dbReference>
<dbReference type="HAMAP" id="MF_00191">
    <property type="entry name" value="IspH"/>
    <property type="match status" value="1"/>
</dbReference>
<dbReference type="GO" id="GO:0046872">
    <property type="term" value="F:metal ion binding"/>
    <property type="evidence" value="ECO:0007669"/>
    <property type="project" value="UniProtKB-KW"/>
</dbReference>
<feature type="binding site" evidence="5">
    <location>
        <position position="228"/>
    </location>
    <ligand>
        <name>dimethylallyl diphosphate</name>
        <dbReference type="ChEBI" id="CHEBI:57623"/>
    </ligand>
</feature>
<feature type="binding site" evidence="5">
    <location>
        <position position="228"/>
    </location>
    <ligand>
        <name>(2E)-4-hydroxy-3-methylbut-2-enyl diphosphate</name>
        <dbReference type="ChEBI" id="CHEBI:128753"/>
    </ligand>
</feature>
<reference evidence="6" key="1">
    <citation type="journal article" date="2021" name="PeerJ">
        <title>Extensive microbial diversity within the chicken gut microbiome revealed by metagenomics and culture.</title>
        <authorList>
            <person name="Gilroy R."/>
            <person name="Ravi A."/>
            <person name="Getino M."/>
            <person name="Pursley I."/>
            <person name="Horton D.L."/>
            <person name="Alikhan N.F."/>
            <person name="Baker D."/>
            <person name="Gharbi K."/>
            <person name="Hall N."/>
            <person name="Watson M."/>
            <person name="Adriaenssens E.M."/>
            <person name="Foster-Nyarko E."/>
            <person name="Jarju S."/>
            <person name="Secka A."/>
            <person name="Antonio M."/>
            <person name="Oren A."/>
            <person name="Chaudhuri R.R."/>
            <person name="La Ragione R."/>
            <person name="Hildebrand F."/>
            <person name="Pallen M.J."/>
        </authorList>
    </citation>
    <scope>NUCLEOTIDE SEQUENCE</scope>
    <source>
        <strain evidence="6">ChiHjej11B10-19426</strain>
    </source>
</reference>
<comment type="similarity">
    <text evidence="5">Belongs to the IspH family.</text>
</comment>
<feature type="binding site" evidence="5">
    <location>
        <position position="42"/>
    </location>
    <ligand>
        <name>(2E)-4-hydroxy-3-methylbut-2-enyl diphosphate</name>
        <dbReference type="ChEBI" id="CHEBI:128753"/>
    </ligand>
</feature>
<evidence type="ECO:0000256" key="4">
    <source>
        <dbReference type="ARBA" id="ARBA00023014"/>
    </source>
</evidence>
<feature type="binding site" evidence="5">
    <location>
        <position position="76"/>
    </location>
    <ligand>
        <name>(2E)-4-hydroxy-3-methylbut-2-enyl diphosphate</name>
        <dbReference type="ChEBI" id="CHEBI:128753"/>
    </ligand>
</feature>
<feature type="binding site" evidence="5">
    <location>
        <position position="199"/>
    </location>
    <ligand>
        <name>[4Fe-4S] cluster</name>
        <dbReference type="ChEBI" id="CHEBI:49883"/>
    </ligand>
</feature>
<accession>A0A9D2IMA3</accession>
<feature type="binding site" evidence="5">
    <location>
        <position position="168"/>
    </location>
    <ligand>
        <name>(2E)-4-hydroxy-3-methylbut-2-enyl diphosphate</name>
        <dbReference type="ChEBI" id="CHEBI:128753"/>
    </ligand>
</feature>
<gene>
    <name evidence="5" type="primary">ispH</name>
    <name evidence="6" type="ORF">H9816_05885</name>
</gene>
<feature type="binding site" evidence="5">
    <location>
        <position position="76"/>
    </location>
    <ligand>
        <name>isopentenyl diphosphate</name>
        <dbReference type="ChEBI" id="CHEBI:128769"/>
    </ligand>
</feature>
<feature type="binding site" evidence="5">
    <location>
        <position position="271"/>
    </location>
    <ligand>
        <name>(2E)-4-hydroxy-3-methylbut-2-enyl diphosphate</name>
        <dbReference type="ChEBI" id="CHEBI:128753"/>
    </ligand>
</feature>
<feature type="binding site" evidence="5">
    <location>
        <position position="130"/>
    </location>
    <ligand>
        <name>isopentenyl diphosphate</name>
        <dbReference type="ChEBI" id="CHEBI:128769"/>
    </ligand>
</feature>
<dbReference type="Gene3D" id="3.40.1010.20">
    <property type="entry name" value="4-hydroxy-3-methylbut-2-enyl diphosphate reductase, catalytic domain"/>
    <property type="match status" value="2"/>
</dbReference>
<feature type="binding site" evidence="5">
    <location>
        <position position="271"/>
    </location>
    <ligand>
        <name>isopentenyl diphosphate</name>
        <dbReference type="ChEBI" id="CHEBI:128769"/>
    </ligand>
</feature>
<comment type="pathway">
    <text evidence="5">Isoprenoid biosynthesis; dimethylallyl diphosphate biosynthesis; dimethylallyl diphosphate from (2E)-4-hydroxy-3-methylbutenyl diphosphate: step 1/1.</text>
</comment>
<comment type="caution">
    <text evidence="6">The sequence shown here is derived from an EMBL/GenBank/DDBJ whole genome shotgun (WGS) entry which is preliminary data.</text>
</comment>
<feature type="binding site" evidence="5">
    <location>
        <position position="227"/>
    </location>
    <ligand>
        <name>isopentenyl diphosphate</name>
        <dbReference type="ChEBI" id="CHEBI:128769"/>
    </ligand>
</feature>
<evidence type="ECO:0000256" key="1">
    <source>
        <dbReference type="ARBA" id="ARBA00022485"/>
    </source>
</evidence>
<keyword evidence="5 6" id="KW-0560">Oxidoreductase</keyword>
<dbReference type="InterPro" id="IPR003451">
    <property type="entry name" value="LytB/IspH"/>
</dbReference>
<dbReference type="NCBIfam" id="NF002187">
    <property type="entry name" value="PRK01045.1-1"/>
    <property type="match status" value="1"/>
</dbReference>
<dbReference type="AlphaFoldDB" id="A0A9D2IMA3"/>
<keyword evidence="1 5" id="KW-0004">4Fe-4S</keyword>
<dbReference type="GO" id="GO:0051539">
    <property type="term" value="F:4 iron, 4 sulfur cluster binding"/>
    <property type="evidence" value="ECO:0007669"/>
    <property type="project" value="UniProtKB-UniRule"/>
</dbReference>
<protein>
    <recommendedName>
        <fullName evidence="5">4-hydroxy-3-methylbut-2-enyl diphosphate reductase</fullName>
        <shortName evidence="5">HMBPP reductase</shortName>
        <ecNumber evidence="5">1.17.7.4</ecNumber>
    </recommendedName>
</protein>
<sequence>MEQGRIEIDDRSGFCFGVVNAITRAEQSLADGEVFSLGDIVHNRLEVQRLEELGLRTVGHDDLPRLSGRRLLIRAHGEPPATYARAAALGIEVIDATCPVVANLQRIVADAYARMREVNGQVVILGKKGHAEVVGLAGHADGRAVIVEAPEDLEALDYARPIYFLSQTTQSLELFGRMAQTIRERSLHPEQVTVRDTICRQVSGREAHLREFAARFDVVIFVSGRKSSNGKVLYGVCREANPRSYHVEGADELQTEWLEGCRSVGICGATSTPRWLMEQVAARAGELVGNGKS</sequence>
<dbReference type="GO" id="GO:0051745">
    <property type="term" value="F:4-hydroxy-3-methylbut-2-enyl diphosphate reductase activity"/>
    <property type="evidence" value="ECO:0007669"/>
    <property type="project" value="UniProtKB-UniRule"/>
</dbReference>